<reference evidence="1 2" key="1">
    <citation type="submission" date="2020-06" db="EMBL/GenBank/DDBJ databases">
        <title>Characterization of fructooligosaccharide metabolism and fructooligosaccharide-degrading enzymes in human commensal butyrate producers.</title>
        <authorList>
            <person name="Tanno H."/>
            <person name="Fujii T."/>
            <person name="Hirano K."/>
            <person name="Maeno S."/>
            <person name="Tonozuka T."/>
            <person name="Sakamoto M."/>
            <person name="Ohkuma M."/>
            <person name="Tochio T."/>
            <person name="Endo A."/>
        </authorList>
    </citation>
    <scope>NUCLEOTIDE SEQUENCE [LARGE SCALE GENOMIC DNA]</scope>
    <source>
        <strain evidence="1 2">JCM 31056</strain>
    </source>
</reference>
<accession>A0ABQ1E3R0</accession>
<dbReference type="RefSeq" id="WP_188886818.1">
    <property type="nucleotide sequence ID" value="NZ_BLYJ01000062.1"/>
</dbReference>
<organism evidence="1 2">
    <name type="scientific">Butyricicoccus faecihominis</name>
    <dbReference type="NCBI Taxonomy" id="1712515"/>
    <lineage>
        <taxon>Bacteria</taxon>
        <taxon>Bacillati</taxon>
        <taxon>Bacillota</taxon>
        <taxon>Clostridia</taxon>
        <taxon>Eubacteriales</taxon>
        <taxon>Butyricicoccaceae</taxon>
        <taxon>Butyricicoccus</taxon>
    </lineage>
</organism>
<dbReference type="Proteomes" id="UP000620147">
    <property type="component" value="Unassembled WGS sequence"/>
</dbReference>
<keyword evidence="2" id="KW-1185">Reference proteome</keyword>
<sequence length="134" mass="15381">MLKPRIKAIFVLLFATIAIMTVTVKNTPPVSEYMQTGIRLSDLPDKECVAFMASKGAHMPGHYKQSLYFPAATKDYITTFEQNPYKTLRGVYSDTSTNQYVEDVRKIVNDYYGIYHVEYYLDRDPEYPSVGAEQ</sequence>
<proteinExistence type="predicted"/>
<name>A0ABQ1E3R0_9FIRM</name>
<gene>
    <name evidence="1" type="ORF">BUFA31_27680</name>
</gene>
<dbReference type="EMBL" id="BLYJ01000062">
    <property type="protein sequence ID" value="GFO89604.1"/>
    <property type="molecule type" value="Genomic_DNA"/>
</dbReference>
<evidence type="ECO:0000313" key="2">
    <source>
        <dbReference type="Proteomes" id="UP000620147"/>
    </source>
</evidence>
<protein>
    <submittedName>
        <fullName evidence="1">Uncharacterized protein</fullName>
    </submittedName>
</protein>
<comment type="caution">
    <text evidence="1">The sequence shown here is derived from an EMBL/GenBank/DDBJ whole genome shotgun (WGS) entry which is preliminary data.</text>
</comment>
<evidence type="ECO:0000313" key="1">
    <source>
        <dbReference type="EMBL" id="GFO89604.1"/>
    </source>
</evidence>